<evidence type="ECO:0000313" key="1">
    <source>
        <dbReference type="EMBL" id="KDR53706.1"/>
    </source>
</evidence>
<comment type="caution">
    <text evidence="1">The sequence shown here is derived from an EMBL/GenBank/DDBJ whole genome shotgun (WGS) entry which is preliminary data.</text>
</comment>
<dbReference type="AlphaFoldDB" id="A0A069QV34"/>
<keyword evidence="2" id="KW-1185">Reference proteome</keyword>
<dbReference type="EMBL" id="JNGW01000012">
    <property type="protein sequence ID" value="KDR53706.1"/>
    <property type="molecule type" value="Genomic_DNA"/>
</dbReference>
<dbReference type="InterPro" id="IPR014942">
    <property type="entry name" value="AbiEii"/>
</dbReference>
<gene>
    <name evidence="1" type="ORF">HMPREF1991_00072</name>
</gene>
<dbReference type="Pfam" id="PF08843">
    <property type="entry name" value="AbiEii"/>
    <property type="match status" value="1"/>
</dbReference>
<organism evidence="1 2">
    <name type="scientific">Hoylesella loescheii DSM 19665 = JCM 12249 = ATCC 15930</name>
    <dbReference type="NCBI Taxonomy" id="1122985"/>
    <lineage>
        <taxon>Bacteria</taxon>
        <taxon>Pseudomonadati</taxon>
        <taxon>Bacteroidota</taxon>
        <taxon>Bacteroidia</taxon>
        <taxon>Bacteroidales</taxon>
        <taxon>Prevotellaceae</taxon>
        <taxon>Hoylesella</taxon>
    </lineage>
</organism>
<dbReference type="PATRIC" id="fig|1122985.7.peg.80"/>
<dbReference type="RefSeq" id="WP_025789792.1">
    <property type="nucleotide sequence ID" value="NZ_KB899210.1"/>
</dbReference>
<dbReference type="Gene3D" id="3.10.450.620">
    <property type="entry name" value="JHP933, nucleotidyltransferase-like core domain"/>
    <property type="match status" value="1"/>
</dbReference>
<evidence type="ECO:0008006" key="3">
    <source>
        <dbReference type="Google" id="ProtNLM"/>
    </source>
</evidence>
<protein>
    <recommendedName>
        <fullName evidence="3">Nucleotidyl transferase AbiEii/AbiGii toxin family protein</fullName>
    </recommendedName>
</protein>
<dbReference type="HOGENOM" id="CLU_048233_0_0_10"/>
<dbReference type="eggNOG" id="ENOG502Z8YI">
    <property type="taxonomic scope" value="Bacteria"/>
</dbReference>
<reference evidence="1 2" key="1">
    <citation type="submission" date="2013-08" db="EMBL/GenBank/DDBJ databases">
        <authorList>
            <person name="Weinstock G."/>
            <person name="Sodergren E."/>
            <person name="Wylie T."/>
            <person name="Fulton L."/>
            <person name="Fulton R."/>
            <person name="Fronick C."/>
            <person name="O'Laughlin M."/>
            <person name="Godfrey J."/>
            <person name="Miner T."/>
            <person name="Herter B."/>
            <person name="Appelbaum E."/>
            <person name="Cordes M."/>
            <person name="Lek S."/>
            <person name="Wollam A."/>
            <person name="Pepin K.H."/>
            <person name="Palsikar V.B."/>
            <person name="Mitreva M."/>
            <person name="Wilson R.K."/>
        </authorList>
    </citation>
    <scope>NUCLEOTIDE SEQUENCE [LARGE SCALE GENOMIC DNA]</scope>
    <source>
        <strain evidence="1 2">ATCC 15930</strain>
    </source>
</reference>
<dbReference type="Proteomes" id="UP000027442">
    <property type="component" value="Unassembled WGS sequence"/>
</dbReference>
<accession>A0A069QV34</accession>
<proteinExistence type="predicted"/>
<name>A0A069QV34_HOYLO</name>
<evidence type="ECO:0000313" key="2">
    <source>
        <dbReference type="Proteomes" id="UP000027442"/>
    </source>
</evidence>
<sequence length="355" mass="40569">MIKKECMTTEWIKSISVRNKYKDLNLIEKVIRAMLLLEMLKLSGCPFCFKGGSALMLILGESAHRLSIDIDIICPPGTDIEPYLKDIEKFGFISKTLDERQQRDTNIPKSHSRFFYHIAYKNDDKPAYILLDVLYEDLQYHATEEVEIKGPFIELDDEPLKVTVPSADDILGDKLTAFAPNTSGIPYIKGGRDRSLEIIKQLYDVGRLFEHSGNFQHTKDTFTQIGKIELQYRGLPAELSLIYEDIRETALCLATRGQIGKGDFKMLQSGIKKIDGYIYKGKYRIEEAIVDSARAAYLVTSIEKSNTEIERYDGNPNTILAMELSPSVNNKLNRLKKILPEAFFYWVKTSELLQK</sequence>